<organism evidence="8 9">
    <name type="scientific">Leucosporidium creatinivorum</name>
    <dbReference type="NCBI Taxonomy" id="106004"/>
    <lineage>
        <taxon>Eukaryota</taxon>
        <taxon>Fungi</taxon>
        <taxon>Dikarya</taxon>
        <taxon>Basidiomycota</taxon>
        <taxon>Pucciniomycotina</taxon>
        <taxon>Microbotryomycetes</taxon>
        <taxon>Leucosporidiales</taxon>
        <taxon>Leucosporidium</taxon>
    </lineage>
</organism>
<evidence type="ECO:0000256" key="5">
    <source>
        <dbReference type="ARBA" id="ARBA00023136"/>
    </source>
</evidence>
<dbReference type="InParanoid" id="A0A1Y2D8E0"/>
<feature type="transmembrane region" description="Helical" evidence="7">
    <location>
        <begin position="63"/>
        <end position="80"/>
    </location>
</feature>
<dbReference type="NCBIfam" id="NF038013">
    <property type="entry name" value="AceTr_1"/>
    <property type="match status" value="1"/>
</dbReference>
<proteinExistence type="inferred from homology"/>
<dbReference type="AlphaFoldDB" id="A0A1Y2D8E0"/>
<feature type="transmembrane region" description="Helical" evidence="7">
    <location>
        <begin position="215"/>
        <end position="234"/>
    </location>
</feature>
<dbReference type="InterPro" id="IPR000791">
    <property type="entry name" value="Gpr1/Fun34/SatP-like"/>
</dbReference>
<comment type="subcellular location">
    <subcellularLocation>
        <location evidence="1">Membrane</location>
        <topology evidence="1">Multi-pass membrane protein</topology>
    </subcellularLocation>
</comment>
<dbReference type="EMBL" id="MCGR01000090">
    <property type="protein sequence ID" value="ORY55533.1"/>
    <property type="molecule type" value="Genomic_DNA"/>
</dbReference>
<comment type="caution">
    <text evidence="8">The sequence shown here is derived from an EMBL/GenBank/DDBJ whole genome shotgun (WGS) entry which is preliminary data.</text>
</comment>
<gene>
    <name evidence="8" type="ORF">BCR35DRAFT_310029</name>
</gene>
<feature type="transmembrane region" description="Helical" evidence="7">
    <location>
        <begin position="92"/>
        <end position="111"/>
    </location>
</feature>
<evidence type="ECO:0000256" key="6">
    <source>
        <dbReference type="SAM" id="MobiDB-lite"/>
    </source>
</evidence>
<keyword evidence="4 7" id="KW-1133">Transmembrane helix</keyword>
<evidence type="ECO:0000256" key="1">
    <source>
        <dbReference type="ARBA" id="ARBA00004141"/>
    </source>
</evidence>
<sequence>MSSTPLHARTDLEKAPAHSVSPTYQSHEGGAPLANRNITPGGHPLDSTQPAFPVYHRKFANPAPLGLSAFALTTFVLSLVNVRSSGVSTPNIVAGLALWYGGLAQLLAGMWEFAVGNTFGATAFSSYGAFWLSYAFIISPWAQIESVYTDETELAHAVGFFLFGWFIFTFMMLIASLRSSIALSGVFFWLTITFMLLGIAEFVPAHAVGIKTAGGAFGLITAFNAWYVAAAGLLTPDTSYFVLPIGIRHKQD</sequence>
<dbReference type="Pfam" id="PF01184">
    <property type="entry name" value="Gpr1_Fun34_YaaH"/>
    <property type="match status" value="1"/>
</dbReference>
<keyword evidence="9" id="KW-1185">Reference proteome</keyword>
<reference evidence="8 9" key="1">
    <citation type="submission" date="2016-07" db="EMBL/GenBank/DDBJ databases">
        <title>Pervasive Adenine N6-methylation of Active Genes in Fungi.</title>
        <authorList>
            <consortium name="DOE Joint Genome Institute"/>
            <person name="Mondo S.J."/>
            <person name="Dannebaum R.O."/>
            <person name="Kuo R.C."/>
            <person name="Labutti K."/>
            <person name="Haridas S."/>
            <person name="Kuo A."/>
            <person name="Salamov A."/>
            <person name="Ahrendt S.R."/>
            <person name="Lipzen A."/>
            <person name="Sullivan W."/>
            <person name="Andreopoulos W.B."/>
            <person name="Clum A."/>
            <person name="Lindquist E."/>
            <person name="Daum C."/>
            <person name="Ramamoorthy G.K."/>
            <person name="Gryganskyi A."/>
            <person name="Culley D."/>
            <person name="Magnuson J.K."/>
            <person name="James T.Y."/>
            <person name="O'Malley M.A."/>
            <person name="Stajich J.E."/>
            <person name="Spatafora J.W."/>
            <person name="Visel A."/>
            <person name="Grigoriev I.V."/>
        </authorList>
    </citation>
    <scope>NUCLEOTIDE SEQUENCE [LARGE SCALE GENOMIC DNA]</scope>
    <source>
        <strain evidence="8 9">62-1032</strain>
    </source>
</reference>
<dbReference type="STRING" id="106004.A0A1Y2D8E0"/>
<feature type="transmembrane region" description="Helical" evidence="7">
    <location>
        <begin position="123"/>
        <end position="142"/>
    </location>
</feature>
<accession>A0A1Y2D8E0</accession>
<feature type="transmembrane region" description="Helical" evidence="7">
    <location>
        <begin position="181"/>
        <end position="203"/>
    </location>
</feature>
<evidence type="ECO:0000256" key="2">
    <source>
        <dbReference type="ARBA" id="ARBA00005587"/>
    </source>
</evidence>
<dbReference type="PANTHER" id="PTHR31123">
    <property type="entry name" value="ACCUMULATION OF DYADS PROTEIN 2-RELATED"/>
    <property type="match status" value="1"/>
</dbReference>
<keyword evidence="5 7" id="KW-0472">Membrane</keyword>
<dbReference type="InterPro" id="IPR047622">
    <property type="entry name" value="GPR1_FUN34_YAAH"/>
</dbReference>
<dbReference type="GO" id="GO:0015123">
    <property type="term" value="F:acetate transmembrane transporter activity"/>
    <property type="evidence" value="ECO:0007669"/>
    <property type="project" value="TreeGrafter"/>
</dbReference>
<dbReference type="OrthoDB" id="3648309at2759"/>
<evidence type="ECO:0000256" key="3">
    <source>
        <dbReference type="ARBA" id="ARBA00022692"/>
    </source>
</evidence>
<feature type="region of interest" description="Disordered" evidence="6">
    <location>
        <begin position="1"/>
        <end position="42"/>
    </location>
</feature>
<evidence type="ECO:0000256" key="4">
    <source>
        <dbReference type="ARBA" id="ARBA00022989"/>
    </source>
</evidence>
<comment type="similarity">
    <text evidence="2">Belongs to the acetate uptake transporter (AceTr) (TC 2.A.96) family.</text>
</comment>
<protein>
    <submittedName>
        <fullName evidence="8">GPR1/FUN34/yaaH family-domain-containing protein</fullName>
    </submittedName>
</protein>
<feature type="transmembrane region" description="Helical" evidence="7">
    <location>
        <begin position="154"/>
        <end position="175"/>
    </location>
</feature>
<dbReference type="FunCoup" id="A0A1Y2D8E0">
    <property type="interactions" value="59"/>
</dbReference>
<dbReference type="PANTHER" id="PTHR31123:SF1">
    <property type="entry name" value="ACCUMULATION OF DYADS PROTEIN 2-RELATED"/>
    <property type="match status" value="1"/>
</dbReference>
<evidence type="ECO:0000313" key="9">
    <source>
        <dbReference type="Proteomes" id="UP000193467"/>
    </source>
</evidence>
<dbReference type="InterPro" id="IPR051633">
    <property type="entry name" value="AceTr"/>
</dbReference>
<dbReference type="Proteomes" id="UP000193467">
    <property type="component" value="Unassembled WGS sequence"/>
</dbReference>
<dbReference type="PROSITE" id="PS01114">
    <property type="entry name" value="GPR1_FUN34_YAAH"/>
    <property type="match status" value="1"/>
</dbReference>
<name>A0A1Y2D8E0_9BASI</name>
<evidence type="ECO:0000256" key="7">
    <source>
        <dbReference type="SAM" id="Phobius"/>
    </source>
</evidence>
<keyword evidence="3 7" id="KW-0812">Transmembrane</keyword>
<dbReference type="GO" id="GO:0005886">
    <property type="term" value="C:plasma membrane"/>
    <property type="evidence" value="ECO:0007669"/>
    <property type="project" value="TreeGrafter"/>
</dbReference>
<evidence type="ECO:0000313" key="8">
    <source>
        <dbReference type="EMBL" id="ORY55533.1"/>
    </source>
</evidence>